<evidence type="ECO:0000313" key="2">
    <source>
        <dbReference type="Proteomes" id="UP000015105"/>
    </source>
</evidence>
<reference evidence="1" key="5">
    <citation type="journal article" date="2021" name="G3 (Bethesda)">
        <title>Aegilops tauschii genome assembly Aet v5.0 features greater sequence contiguity and improved annotation.</title>
        <authorList>
            <person name="Wang L."/>
            <person name="Zhu T."/>
            <person name="Rodriguez J.C."/>
            <person name="Deal K.R."/>
            <person name="Dubcovsky J."/>
            <person name="McGuire P.E."/>
            <person name="Lux T."/>
            <person name="Spannagl M."/>
            <person name="Mayer K.F.X."/>
            <person name="Baldrich P."/>
            <person name="Meyers B.C."/>
            <person name="Huo N."/>
            <person name="Gu Y.Q."/>
            <person name="Zhou H."/>
            <person name="Devos K.M."/>
            <person name="Bennetzen J.L."/>
            <person name="Unver T."/>
            <person name="Budak H."/>
            <person name="Gulick P.J."/>
            <person name="Galiba G."/>
            <person name="Kalapos B."/>
            <person name="Nelson D.R."/>
            <person name="Li P."/>
            <person name="You F.M."/>
            <person name="Luo M.C."/>
            <person name="Dvorak J."/>
        </authorList>
    </citation>
    <scope>NUCLEOTIDE SEQUENCE [LARGE SCALE GENOMIC DNA]</scope>
    <source>
        <strain evidence="1">cv. AL8/78</strain>
    </source>
</reference>
<dbReference type="EnsemblPlants" id="AET6Gv20333700.11">
    <property type="protein sequence ID" value="AET6Gv20333700.11"/>
    <property type="gene ID" value="AET6Gv20333700"/>
</dbReference>
<reference evidence="1" key="3">
    <citation type="journal article" date="2017" name="Nature">
        <title>Genome sequence of the progenitor of the wheat D genome Aegilops tauschii.</title>
        <authorList>
            <person name="Luo M.C."/>
            <person name="Gu Y.Q."/>
            <person name="Puiu D."/>
            <person name="Wang H."/>
            <person name="Twardziok S.O."/>
            <person name="Deal K.R."/>
            <person name="Huo N."/>
            <person name="Zhu T."/>
            <person name="Wang L."/>
            <person name="Wang Y."/>
            <person name="McGuire P.E."/>
            <person name="Liu S."/>
            <person name="Long H."/>
            <person name="Ramasamy R.K."/>
            <person name="Rodriguez J.C."/>
            <person name="Van S.L."/>
            <person name="Yuan L."/>
            <person name="Wang Z."/>
            <person name="Xia Z."/>
            <person name="Xiao L."/>
            <person name="Anderson O.D."/>
            <person name="Ouyang S."/>
            <person name="Liang Y."/>
            <person name="Zimin A.V."/>
            <person name="Pertea G."/>
            <person name="Qi P."/>
            <person name="Bennetzen J.L."/>
            <person name="Dai X."/>
            <person name="Dawson M.W."/>
            <person name="Muller H.G."/>
            <person name="Kugler K."/>
            <person name="Rivarola-Duarte L."/>
            <person name="Spannagl M."/>
            <person name="Mayer K.F.X."/>
            <person name="Lu F.H."/>
            <person name="Bevan M.W."/>
            <person name="Leroy P."/>
            <person name="Li P."/>
            <person name="You F.M."/>
            <person name="Sun Q."/>
            <person name="Liu Z."/>
            <person name="Lyons E."/>
            <person name="Wicker T."/>
            <person name="Salzberg S.L."/>
            <person name="Devos K.M."/>
            <person name="Dvorak J."/>
        </authorList>
    </citation>
    <scope>NUCLEOTIDE SEQUENCE [LARGE SCALE GENOMIC DNA]</scope>
    <source>
        <strain evidence="1">cv. AL8/78</strain>
    </source>
</reference>
<protein>
    <submittedName>
        <fullName evidence="1">Uncharacterized protein</fullName>
    </submittedName>
</protein>
<evidence type="ECO:0000313" key="1">
    <source>
        <dbReference type="EnsemblPlants" id="AET6Gv20333700.11"/>
    </source>
</evidence>
<dbReference type="Pfam" id="PF05725">
    <property type="entry name" value="FNIP"/>
    <property type="match status" value="1"/>
</dbReference>
<dbReference type="PANTHER" id="PTHR36766">
    <property type="entry name" value="PLANT BROAD-SPECTRUM MILDEW RESISTANCE PROTEIN RPW8"/>
    <property type="match status" value="1"/>
</dbReference>
<dbReference type="Gene3D" id="3.80.10.10">
    <property type="entry name" value="Ribonuclease Inhibitor"/>
    <property type="match status" value="1"/>
</dbReference>
<name>A0A453NDD3_AEGTS</name>
<dbReference type="PANTHER" id="PTHR36766:SF70">
    <property type="entry name" value="DISEASE RESISTANCE PROTEIN RGA4"/>
    <property type="match status" value="1"/>
</dbReference>
<dbReference type="InterPro" id="IPR008615">
    <property type="entry name" value="FNIP"/>
</dbReference>
<dbReference type="RefSeq" id="XP_073357897.1">
    <property type="nucleotide sequence ID" value="XM_073501796.1"/>
</dbReference>
<dbReference type="AlphaFoldDB" id="A0A453NDD3"/>
<dbReference type="Proteomes" id="UP000015105">
    <property type="component" value="Chromosome 6D"/>
</dbReference>
<dbReference type="GeneID" id="120966226"/>
<reference evidence="2" key="1">
    <citation type="journal article" date="2014" name="Science">
        <title>Ancient hybridizations among the ancestral genomes of bread wheat.</title>
        <authorList>
            <consortium name="International Wheat Genome Sequencing Consortium,"/>
            <person name="Marcussen T."/>
            <person name="Sandve S.R."/>
            <person name="Heier L."/>
            <person name="Spannagl M."/>
            <person name="Pfeifer M."/>
            <person name="Jakobsen K.S."/>
            <person name="Wulff B.B."/>
            <person name="Steuernagel B."/>
            <person name="Mayer K.F."/>
            <person name="Olsen O.A."/>
        </authorList>
    </citation>
    <scope>NUCLEOTIDE SEQUENCE [LARGE SCALE GENOMIC DNA]</scope>
    <source>
        <strain evidence="2">cv. AL8/78</strain>
    </source>
</reference>
<reference evidence="1" key="4">
    <citation type="submission" date="2019-03" db="UniProtKB">
        <authorList>
            <consortium name="EnsemblPlants"/>
        </authorList>
    </citation>
    <scope>IDENTIFICATION</scope>
</reference>
<sequence>SDPPPTHDKEVLSREVLHTNDPTGFLAAPVCSLLSSLTRLHFYGNHEGEVERFTNEQEGALQLLTSLRDLRCSELYKLHCLPAGLHRVSSLETLRIEYGRSFKSLPKDGLPSSLKYLEIWCCSAFKSPPKDSLPSSLTHLEIHGCSAFESLPKEGLPCSLQTLEIWDCPAFKSLPKDSLPSSLENVEIWDCPALTSLPKDGLPSSLRKLTVRSGNSKELMRQCRKLKGTIPIIDD</sequence>
<dbReference type="SUPFAM" id="SSF52058">
    <property type="entry name" value="L domain-like"/>
    <property type="match status" value="1"/>
</dbReference>
<keyword evidence="2" id="KW-1185">Reference proteome</keyword>
<proteinExistence type="predicted"/>
<dbReference type="Gramene" id="AET6Gv20333700.11">
    <property type="protein sequence ID" value="AET6Gv20333700.11"/>
    <property type="gene ID" value="AET6Gv20333700"/>
</dbReference>
<dbReference type="InterPro" id="IPR032675">
    <property type="entry name" value="LRR_dom_sf"/>
</dbReference>
<accession>A0A453NDD3</accession>
<reference evidence="2" key="2">
    <citation type="journal article" date="2017" name="Nat. Plants">
        <title>The Aegilops tauschii genome reveals multiple impacts of transposons.</title>
        <authorList>
            <person name="Zhao G."/>
            <person name="Zou C."/>
            <person name="Li K."/>
            <person name="Wang K."/>
            <person name="Li T."/>
            <person name="Gao L."/>
            <person name="Zhang X."/>
            <person name="Wang H."/>
            <person name="Yang Z."/>
            <person name="Liu X."/>
            <person name="Jiang W."/>
            <person name="Mao L."/>
            <person name="Kong X."/>
            <person name="Jiao Y."/>
            <person name="Jia J."/>
        </authorList>
    </citation>
    <scope>NUCLEOTIDE SEQUENCE [LARGE SCALE GENOMIC DNA]</scope>
    <source>
        <strain evidence="2">cv. AL8/78</strain>
    </source>
</reference>
<organism evidence="1 2">
    <name type="scientific">Aegilops tauschii subsp. strangulata</name>
    <name type="common">Goatgrass</name>
    <dbReference type="NCBI Taxonomy" id="200361"/>
    <lineage>
        <taxon>Eukaryota</taxon>
        <taxon>Viridiplantae</taxon>
        <taxon>Streptophyta</taxon>
        <taxon>Embryophyta</taxon>
        <taxon>Tracheophyta</taxon>
        <taxon>Spermatophyta</taxon>
        <taxon>Magnoliopsida</taxon>
        <taxon>Liliopsida</taxon>
        <taxon>Poales</taxon>
        <taxon>Poaceae</taxon>
        <taxon>BOP clade</taxon>
        <taxon>Pooideae</taxon>
        <taxon>Triticodae</taxon>
        <taxon>Triticeae</taxon>
        <taxon>Triticinae</taxon>
        <taxon>Aegilops</taxon>
    </lineage>
</organism>